<organism evidence="4 5">
    <name type="scientific">Striga asiatica</name>
    <name type="common">Asiatic witchweed</name>
    <name type="synonym">Buchnera asiatica</name>
    <dbReference type="NCBI Taxonomy" id="4170"/>
    <lineage>
        <taxon>Eukaryota</taxon>
        <taxon>Viridiplantae</taxon>
        <taxon>Streptophyta</taxon>
        <taxon>Embryophyta</taxon>
        <taxon>Tracheophyta</taxon>
        <taxon>Spermatophyta</taxon>
        <taxon>Magnoliopsida</taxon>
        <taxon>eudicotyledons</taxon>
        <taxon>Gunneridae</taxon>
        <taxon>Pentapetalae</taxon>
        <taxon>asterids</taxon>
        <taxon>lamiids</taxon>
        <taxon>Lamiales</taxon>
        <taxon>Orobanchaceae</taxon>
        <taxon>Buchnereae</taxon>
        <taxon>Striga</taxon>
    </lineage>
</organism>
<dbReference type="InterPro" id="IPR001087">
    <property type="entry name" value="GDSL"/>
</dbReference>
<dbReference type="OrthoDB" id="870535at2759"/>
<keyword evidence="2" id="KW-0325">Glycoprotein</keyword>
<keyword evidence="5" id="KW-1185">Reference proteome</keyword>
<comment type="caution">
    <text evidence="4">The sequence shown here is derived from an EMBL/GenBank/DDBJ whole genome shotgun (WGS) entry which is preliminary data.</text>
</comment>
<dbReference type="InterPro" id="IPR036514">
    <property type="entry name" value="SGNH_hydro_sf"/>
</dbReference>
<proteinExistence type="inferred from homology"/>
<dbReference type="Gene3D" id="3.40.50.1110">
    <property type="entry name" value="SGNH hydrolase"/>
    <property type="match status" value="1"/>
</dbReference>
<comment type="similarity">
    <text evidence="1">Belongs to the 'GDSL' lipolytic enzyme family.</text>
</comment>
<dbReference type="Pfam" id="PF00657">
    <property type="entry name" value="Lipase_GDSL"/>
    <property type="match status" value="1"/>
</dbReference>
<feature type="chain" id="PRO_5022710116" evidence="3">
    <location>
        <begin position="27"/>
        <end position="375"/>
    </location>
</feature>
<accession>A0A5A7QFI0</accession>
<dbReference type="AlphaFoldDB" id="A0A5A7QFI0"/>
<sequence>MDTSSSSYFAKLAIAFLFLFVGPISSQNTVCPYQYLYHLGDGVTDVGNSIRVLPWGPSLPAARLPYGRSYPAADFGFPRIVPYLTPEANSSNGVIFSVARSPVLDHKFFKQRGVKIPPYAVPLYEQLNWFKTHLKSVCGSNCANRLANSLILLGDIEANDIGYSLLQGKSIKEARTYVPIITQAQINVSRELIRMGARQLIIPGNAPIGCFPYILTAFPSNDPKAYDEFGCLKIVNDLMTFKNNDLQQAIASLRTEFPDVSIFYGAFDDGVRQYLTQFMAGELNDIFLSFHGIFHRYEIFSQTRPNRNNALKACCGFGGKYNFNSKRFCGSRGVPVCPDPDNYIFWDGLHLTQEASHRIEQILIQPALSTLNCAS</sequence>
<evidence type="ECO:0000256" key="2">
    <source>
        <dbReference type="ARBA" id="ARBA00023180"/>
    </source>
</evidence>
<protein>
    <submittedName>
        <fullName evidence="4">GDSL esterase/lipase At5g03980</fullName>
    </submittedName>
</protein>
<dbReference type="PANTHER" id="PTHR22835:SF683">
    <property type="entry name" value="OS05G0506800 PROTEIN"/>
    <property type="match status" value="1"/>
</dbReference>
<evidence type="ECO:0000256" key="3">
    <source>
        <dbReference type="SAM" id="SignalP"/>
    </source>
</evidence>
<dbReference type="EMBL" id="BKCP01006848">
    <property type="protein sequence ID" value="GER44069.1"/>
    <property type="molecule type" value="Genomic_DNA"/>
</dbReference>
<keyword evidence="3" id="KW-0732">Signal</keyword>
<evidence type="ECO:0000256" key="1">
    <source>
        <dbReference type="ARBA" id="ARBA00008668"/>
    </source>
</evidence>
<gene>
    <name evidence="4" type="ORF">STAS_20953</name>
</gene>
<dbReference type="Proteomes" id="UP000325081">
    <property type="component" value="Unassembled WGS sequence"/>
</dbReference>
<dbReference type="GO" id="GO:0016788">
    <property type="term" value="F:hydrolase activity, acting on ester bonds"/>
    <property type="evidence" value="ECO:0007669"/>
    <property type="project" value="InterPro"/>
</dbReference>
<dbReference type="PANTHER" id="PTHR22835">
    <property type="entry name" value="ZINC FINGER FYVE DOMAIN CONTAINING PROTEIN"/>
    <property type="match status" value="1"/>
</dbReference>
<name>A0A5A7QFI0_STRAF</name>
<evidence type="ECO:0000313" key="4">
    <source>
        <dbReference type="EMBL" id="GER44069.1"/>
    </source>
</evidence>
<evidence type="ECO:0000313" key="5">
    <source>
        <dbReference type="Proteomes" id="UP000325081"/>
    </source>
</evidence>
<feature type="signal peptide" evidence="3">
    <location>
        <begin position="1"/>
        <end position="26"/>
    </location>
</feature>
<reference evidence="5" key="1">
    <citation type="journal article" date="2019" name="Curr. Biol.">
        <title>Genome Sequence of Striga asiatica Provides Insight into the Evolution of Plant Parasitism.</title>
        <authorList>
            <person name="Yoshida S."/>
            <person name="Kim S."/>
            <person name="Wafula E.K."/>
            <person name="Tanskanen J."/>
            <person name="Kim Y.M."/>
            <person name="Honaas L."/>
            <person name="Yang Z."/>
            <person name="Spallek T."/>
            <person name="Conn C.E."/>
            <person name="Ichihashi Y."/>
            <person name="Cheong K."/>
            <person name="Cui S."/>
            <person name="Der J.P."/>
            <person name="Gundlach H."/>
            <person name="Jiao Y."/>
            <person name="Hori C."/>
            <person name="Ishida J.K."/>
            <person name="Kasahara H."/>
            <person name="Kiba T."/>
            <person name="Kim M.S."/>
            <person name="Koo N."/>
            <person name="Laohavisit A."/>
            <person name="Lee Y.H."/>
            <person name="Lumba S."/>
            <person name="McCourt P."/>
            <person name="Mortimer J.C."/>
            <person name="Mutuku J.M."/>
            <person name="Nomura T."/>
            <person name="Sasaki-Sekimoto Y."/>
            <person name="Seto Y."/>
            <person name="Wang Y."/>
            <person name="Wakatake T."/>
            <person name="Sakakibara H."/>
            <person name="Demura T."/>
            <person name="Yamaguchi S."/>
            <person name="Yoneyama K."/>
            <person name="Manabe R.I."/>
            <person name="Nelson D.C."/>
            <person name="Schulman A.H."/>
            <person name="Timko M.P."/>
            <person name="dePamphilis C.W."/>
            <person name="Choi D."/>
            <person name="Shirasu K."/>
        </authorList>
    </citation>
    <scope>NUCLEOTIDE SEQUENCE [LARGE SCALE GENOMIC DNA]</scope>
    <source>
        <strain evidence="5">cv. UVA1</strain>
    </source>
</reference>